<proteinExistence type="predicted"/>
<gene>
    <name evidence="2" type="ORF">PHMEG_0002773</name>
</gene>
<feature type="compositionally biased region" description="Basic and acidic residues" evidence="1">
    <location>
        <begin position="79"/>
        <end position="97"/>
    </location>
</feature>
<feature type="region of interest" description="Disordered" evidence="1">
    <location>
        <begin position="1"/>
        <end position="40"/>
    </location>
</feature>
<comment type="caution">
    <text evidence="2">The sequence shown here is derived from an EMBL/GenBank/DDBJ whole genome shotgun (WGS) entry which is preliminary data.</text>
</comment>
<sequence>MPKDPQVSGSEVGWSRSKTVRKNIKAPEYEDDGDQDGSGWSVEDLKYLYHQKGLRDFIRQDPVMKFLKQKRIADPVVAEPRDTGSRDIEMESIRSSDRGSNWEYAPDDIEFPAPAQAAVATAASGSTGSTRIQRVRISAISELKKFSGKDPNDDRSLVWISKVKSAFTQDQASDEENCLTFADLLAGSEKNWIKDGSTNDRREHVDHFIETWEDPDQADRLTLLRLSDADDLEEALRARDRVKTRQKNAAFGSGKFRQKAPNAAPSAPAKQVRAIRIQAVDSGSDTSNGLDGSDSEMCSHRRIYLAANQEVAPKREKRDDHVGSGTSGSGIHEP</sequence>
<feature type="compositionally biased region" description="Polar residues" evidence="1">
    <location>
        <begin position="281"/>
        <end position="290"/>
    </location>
</feature>
<feature type="region of interest" description="Disordered" evidence="1">
    <location>
        <begin position="77"/>
        <end position="103"/>
    </location>
</feature>
<keyword evidence="3" id="KW-1185">Reference proteome</keyword>
<evidence type="ECO:0000256" key="1">
    <source>
        <dbReference type="SAM" id="MobiDB-lite"/>
    </source>
</evidence>
<feature type="region of interest" description="Disordered" evidence="1">
    <location>
        <begin position="243"/>
        <end position="334"/>
    </location>
</feature>
<evidence type="ECO:0008006" key="4">
    <source>
        <dbReference type="Google" id="ProtNLM"/>
    </source>
</evidence>
<reference evidence="3" key="1">
    <citation type="submission" date="2017-03" db="EMBL/GenBank/DDBJ databases">
        <title>Phytopthora megakarya and P. palmivora, two closely related causual agents of cacao black pod achieved similar genome size and gene model numbers by different mechanisms.</title>
        <authorList>
            <person name="Ali S."/>
            <person name="Shao J."/>
            <person name="Larry D.J."/>
            <person name="Kronmiller B."/>
            <person name="Shen D."/>
            <person name="Strem M.D."/>
            <person name="Melnick R.L."/>
            <person name="Guiltinan M.J."/>
            <person name="Tyler B.M."/>
            <person name="Meinhardt L.W."/>
            <person name="Bailey B.A."/>
        </authorList>
    </citation>
    <scope>NUCLEOTIDE SEQUENCE [LARGE SCALE GENOMIC DNA]</scope>
    <source>
        <strain evidence="3">zdho120</strain>
    </source>
</reference>
<feature type="compositionally biased region" description="Low complexity" evidence="1">
    <location>
        <begin position="260"/>
        <end position="269"/>
    </location>
</feature>
<protein>
    <recommendedName>
        <fullName evidence="4">Eukaryotic/viral aspartic protease</fullName>
    </recommendedName>
</protein>
<organism evidence="2 3">
    <name type="scientific">Phytophthora megakarya</name>
    <dbReference type="NCBI Taxonomy" id="4795"/>
    <lineage>
        <taxon>Eukaryota</taxon>
        <taxon>Sar</taxon>
        <taxon>Stramenopiles</taxon>
        <taxon>Oomycota</taxon>
        <taxon>Peronosporomycetes</taxon>
        <taxon>Peronosporales</taxon>
        <taxon>Peronosporaceae</taxon>
        <taxon>Phytophthora</taxon>
    </lineage>
</organism>
<feature type="compositionally biased region" description="Basic and acidic residues" evidence="1">
    <location>
        <begin position="312"/>
        <end position="322"/>
    </location>
</feature>
<evidence type="ECO:0000313" key="3">
    <source>
        <dbReference type="Proteomes" id="UP000198211"/>
    </source>
</evidence>
<evidence type="ECO:0000313" key="2">
    <source>
        <dbReference type="EMBL" id="OWZ22517.1"/>
    </source>
</evidence>
<accession>A0A225WZM7</accession>
<dbReference type="Proteomes" id="UP000198211">
    <property type="component" value="Unassembled WGS sequence"/>
</dbReference>
<dbReference type="AlphaFoldDB" id="A0A225WZM7"/>
<dbReference type="EMBL" id="NBNE01000130">
    <property type="protein sequence ID" value="OWZ22517.1"/>
    <property type="molecule type" value="Genomic_DNA"/>
</dbReference>
<name>A0A225WZM7_9STRA</name>